<evidence type="ECO:0000313" key="1">
    <source>
        <dbReference type="EMBL" id="RHZ79167.1"/>
    </source>
</evidence>
<dbReference type="Proteomes" id="UP000266861">
    <property type="component" value="Unassembled WGS sequence"/>
</dbReference>
<organism evidence="1 2">
    <name type="scientific">Diversispora epigaea</name>
    <dbReference type="NCBI Taxonomy" id="1348612"/>
    <lineage>
        <taxon>Eukaryota</taxon>
        <taxon>Fungi</taxon>
        <taxon>Fungi incertae sedis</taxon>
        <taxon>Mucoromycota</taxon>
        <taxon>Glomeromycotina</taxon>
        <taxon>Glomeromycetes</taxon>
        <taxon>Diversisporales</taxon>
        <taxon>Diversisporaceae</taxon>
        <taxon>Diversispora</taxon>
    </lineage>
</organism>
<accession>A0A397IVU6</accession>
<keyword evidence="2" id="KW-1185">Reference proteome</keyword>
<dbReference type="AlphaFoldDB" id="A0A397IVU6"/>
<proteinExistence type="predicted"/>
<sequence>MGDIYNNKEKKSQLYSKLAEGGNSVDSIDLEIFINEKKAFQRYLKSTEDGIVFSWSWNKKR</sequence>
<evidence type="ECO:0000313" key="2">
    <source>
        <dbReference type="Proteomes" id="UP000266861"/>
    </source>
</evidence>
<dbReference type="OrthoDB" id="2384430at2759"/>
<comment type="caution">
    <text evidence="1">The sequence shown here is derived from an EMBL/GenBank/DDBJ whole genome shotgun (WGS) entry which is preliminary data.</text>
</comment>
<dbReference type="EMBL" id="PQFF01000142">
    <property type="protein sequence ID" value="RHZ79167.1"/>
    <property type="molecule type" value="Genomic_DNA"/>
</dbReference>
<name>A0A397IVU6_9GLOM</name>
<gene>
    <name evidence="1" type="ORF">Glove_151g73</name>
</gene>
<protein>
    <submittedName>
        <fullName evidence="1">Uncharacterized protein</fullName>
    </submittedName>
</protein>
<reference evidence="1 2" key="1">
    <citation type="submission" date="2018-08" db="EMBL/GenBank/DDBJ databases">
        <title>Genome and evolution of the arbuscular mycorrhizal fungus Diversispora epigaea (formerly Glomus versiforme) and its bacterial endosymbionts.</title>
        <authorList>
            <person name="Sun X."/>
            <person name="Fei Z."/>
            <person name="Harrison M."/>
        </authorList>
    </citation>
    <scope>NUCLEOTIDE SEQUENCE [LARGE SCALE GENOMIC DNA]</scope>
    <source>
        <strain evidence="1 2">IT104</strain>
    </source>
</reference>